<accession>A0ABU5S7F3</accession>
<keyword evidence="3" id="KW-1185">Reference proteome</keyword>
<sequence>MNPKDDYQRLETIEQYFNGSLSVDEMANFENALKNDFDFSKEVSDYQKLTNMIKEITIEQNIIATLDKLEQEEPIIPLKRKTPFITLFPYLSGLVAACLIFVLYASFSVIQLPGSENDLTIVRDVDVSILSPVEKKVFDNFYAGQSYLAEGQFQKAVQSFQVVLKNNNLRPYFKEATQWHLVLAYLRSGQIQEANHLYDELSSCKDCVYPIGKIDKAKLWWQILWAKIF</sequence>
<organism evidence="2 3">
    <name type="scientific">Arcicella gelida</name>
    <dbReference type="NCBI Taxonomy" id="2984195"/>
    <lineage>
        <taxon>Bacteria</taxon>
        <taxon>Pseudomonadati</taxon>
        <taxon>Bacteroidota</taxon>
        <taxon>Cytophagia</taxon>
        <taxon>Cytophagales</taxon>
        <taxon>Flectobacillaceae</taxon>
        <taxon>Arcicella</taxon>
    </lineage>
</organism>
<evidence type="ECO:0000313" key="2">
    <source>
        <dbReference type="EMBL" id="MEA5404390.1"/>
    </source>
</evidence>
<dbReference type="SUPFAM" id="SSF48452">
    <property type="entry name" value="TPR-like"/>
    <property type="match status" value="1"/>
</dbReference>
<protein>
    <recommendedName>
        <fullName evidence="4">Tetratricopeptide repeat protein</fullName>
    </recommendedName>
</protein>
<name>A0ABU5S7F3_9BACT</name>
<feature type="transmembrane region" description="Helical" evidence="1">
    <location>
        <begin position="87"/>
        <end position="107"/>
    </location>
</feature>
<dbReference type="EMBL" id="JAYGIL010000020">
    <property type="protein sequence ID" value="MEA5404390.1"/>
    <property type="molecule type" value="Genomic_DNA"/>
</dbReference>
<keyword evidence="1" id="KW-0472">Membrane</keyword>
<evidence type="ECO:0000256" key="1">
    <source>
        <dbReference type="SAM" id="Phobius"/>
    </source>
</evidence>
<keyword evidence="1" id="KW-0812">Transmembrane</keyword>
<evidence type="ECO:0000313" key="3">
    <source>
        <dbReference type="Proteomes" id="UP001303899"/>
    </source>
</evidence>
<gene>
    <name evidence="2" type="ORF">VB776_15765</name>
</gene>
<keyword evidence="1" id="KW-1133">Transmembrane helix</keyword>
<dbReference type="Gene3D" id="1.25.40.10">
    <property type="entry name" value="Tetratricopeptide repeat domain"/>
    <property type="match status" value="1"/>
</dbReference>
<reference evidence="2 3" key="1">
    <citation type="submission" date="2023-12" db="EMBL/GenBank/DDBJ databases">
        <title>Novel species of the genus Arcicella isolated from rivers.</title>
        <authorList>
            <person name="Lu H."/>
        </authorList>
    </citation>
    <scope>NUCLEOTIDE SEQUENCE [LARGE SCALE GENOMIC DNA]</scope>
    <source>
        <strain evidence="2 3">DC2W</strain>
    </source>
</reference>
<comment type="caution">
    <text evidence="2">The sequence shown here is derived from an EMBL/GenBank/DDBJ whole genome shotgun (WGS) entry which is preliminary data.</text>
</comment>
<evidence type="ECO:0008006" key="4">
    <source>
        <dbReference type="Google" id="ProtNLM"/>
    </source>
</evidence>
<dbReference type="RefSeq" id="WP_323697722.1">
    <property type="nucleotide sequence ID" value="NZ_JAYGIL010000020.1"/>
</dbReference>
<dbReference type="Proteomes" id="UP001303899">
    <property type="component" value="Unassembled WGS sequence"/>
</dbReference>
<dbReference type="InterPro" id="IPR011990">
    <property type="entry name" value="TPR-like_helical_dom_sf"/>
</dbReference>
<proteinExistence type="predicted"/>